<evidence type="ECO:0000313" key="2">
    <source>
        <dbReference type="EMBL" id="KPU55887.1"/>
    </source>
</evidence>
<comment type="caution">
    <text evidence="2">The sequence shown here is derived from an EMBL/GenBank/DDBJ whole genome shotgun (WGS) entry which is preliminary data.</text>
</comment>
<accession>A0A0P8YUD9</accession>
<dbReference type="Gene3D" id="3.20.20.100">
    <property type="entry name" value="NADP-dependent oxidoreductase domain"/>
    <property type="match status" value="1"/>
</dbReference>
<dbReference type="PANTHER" id="PTHR43364:SF6">
    <property type="entry name" value="OXIDOREDUCTASE-RELATED"/>
    <property type="match status" value="1"/>
</dbReference>
<dbReference type="PANTHER" id="PTHR43364">
    <property type="entry name" value="NADH-SPECIFIC METHYLGLYOXAL REDUCTASE-RELATED"/>
    <property type="match status" value="1"/>
</dbReference>
<dbReference type="GO" id="GO:0005829">
    <property type="term" value="C:cytosol"/>
    <property type="evidence" value="ECO:0007669"/>
    <property type="project" value="TreeGrafter"/>
</dbReference>
<dbReference type="InterPro" id="IPR023210">
    <property type="entry name" value="NADP_OxRdtase_dom"/>
</dbReference>
<evidence type="ECO:0000259" key="1">
    <source>
        <dbReference type="Pfam" id="PF00248"/>
    </source>
</evidence>
<dbReference type="EMBL" id="LJXB01000088">
    <property type="protein sequence ID" value="KPU55887.1"/>
    <property type="molecule type" value="Genomic_DNA"/>
</dbReference>
<proteinExistence type="predicted"/>
<dbReference type="RefSeq" id="WP_057399458.1">
    <property type="nucleotide sequence ID" value="NZ_LJXB01000088.1"/>
</dbReference>
<reference evidence="2 3" key="1">
    <citation type="submission" date="2015-09" db="EMBL/GenBank/DDBJ databases">
        <authorList>
            <person name="Jackson K.R."/>
            <person name="Lunt B.L."/>
            <person name="Fisher J.N.B."/>
            <person name="Gardner A.V."/>
            <person name="Bailey M.E."/>
            <person name="Deus L.M."/>
            <person name="Earl A.S."/>
            <person name="Gibby P.D."/>
            <person name="Hartmann K.A."/>
            <person name="Liu J.E."/>
            <person name="Manci A.M."/>
            <person name="Nielsen D.A."/>
            <person name="Solomon M.B."/>
            <person name="Breakwell D.P."/>
            <person name="Burnett S.H."/>
            <person name="Grose J.H."/>
        </authorList>
    </citation>
    <scope>NUCLEOTIDE SEQUENCE [LARGE SCALE GENOMIC DNA]</scope>
    <source>
        <strain evidence="2 3">S613</strain>
    </source>
</reference>
<dbReference type="AlphaFoldDB" id="A0A0P8YUD9"/>
<dbReference type="Proteomes" id="UP000050349">
    <property type="component" value="Unassembled WGS sequence"/>
</dbReference>
<organism evidence="2 3">
    <name type="scientific">Pseudomonas fluorescens</name>
    <dbReference type="NCBI Taxonomy" id="294"/>
    <lineage>
        <taxon>Bacteria</taxon>
        <taxon>Pseudomonadati</taxon>
        <taxon>Pseudomonadota</taxon>
        <taxon>Gammaproteobacteria</taxon>
        <taxon>Pseudomonadales</taxon>
        <taxon>Pseudomonadaceae</taxon>
        <taxon>Pseudomonas</taxon>
    </lineage>
</organism>
<dbReference type="InterPro" id="IPR036812">
    <property type="entry name" value="NAD(P)_OxRdtase_dom_sf"/>
</dbReference>
<dbReference type="OrthoDB" id="9772407at2"/>
<name>A0A0P8YUD9_PSEFL</name>
<sequence length="317" mass="35108">MKKDYLGSSTMESSRLVLGGNVFGWTVNEQDSLKLLDAAFDLGINTFDTADAYSIWASGNSGGESEAIIGKWLSQNSHRRSEVKIITKVGAELSPHQHGLSKGRILQAVDDSLRRLRTDYIDLYFSHYPDASTAHEETLETYGTLIACGKVRSIGASNYTLEDLQAAKSSADCHALPHYACLQVEYNLYDRHDFEQQLRSFALAEGCEVLTYFSLASGFLSGKYKGLNDLTHSARREDLEKYFDERGMRILHVLHQVAQEQQVSPAEIALAWVMHQPGITSAIASATNLEQLNSLARSTQLGLDAQTLERLDLASLL</sequence>
<dbReference type="Pfam" id="PF00248">
    <property type="entry name" value="Aldo_ket_red"/>
    <property type="match status" value="1"/>
</dbReference>
<protein>
    <submittedName>
        <fullName evidence="2">Aldo/keto reductase family protein</fullName>
    </submittedName>
</protein>
<dbReference type="InterPro" id="IPR050523">
    <property type="entry name" value="AKR_Detox_Biosynth"/>
</dbReference>
<feature type="domain" description="NADP-dependent oxidoreductase" evidence="1">
    <location>
        <begin position="15"/>
        <end position="312"/>
    </location>
</feature>
<gene>
    <name evidence="2" type="ORF">AN403_1662</name>
</gene>
<dbReference type="PATRIC" id="fig|294.162.peg.4712"/>
<evidence type="ECO:0000313" key="3">
    <source>
        <dbReference type="Proteomes" id="UP000050349"/>
    </source>
</evidence>
<dbReference type="SUPFAM" id="SSF51430">
    <property type="entry name" value="NAD(P)-linked oxidoreductase"/>
    <property type="match status" value="1"/>
</dbReference>